<dbReference type="EMBL" id="ASHM01018214">
    <property type="protein sequence ID" value="PNX99834.1"/>
    <property type="molecule type" value="Genomic_DNA"/>
</dbReference>
<gene>
    <name evidence="1" type="ORF">L195_g023104</name>
</gene>
<comment type="caution">
    <text evidence="1">The sequence shown here is derived from an EMBL/GenBank/DDBJ whole genome shotgun (WGS) entry which is preliminary data.</text>
</comment>
<dbReference type="Proteomes" id="UP000236291">
    <property type="component" value="Unassembled WGS sequence"/>
</dbReference>
<evidence type="ECO:0000313" key="1">
    <source>
        <dbReference type="EMBL" id="PNX99834.1"/>
    </source>
</evidence>
<evidence type="ECO:0000313" key="2">
    <source>
        <dbReference type="Proteomes" id="UP000236291"/>
    </source>
</evidence>
<name>A0A2K3N9Z5_TRIPR</name>
<reference evidence="1 2" key="1">
    <citation type="journal article" date="2014" name="Am. J. Bot.">
        <title>Genome assembly and annotation for red clover (Trifolium pratense; Fabaceae).</title>
        <authorList>
            <person name="Istvanek J."/>
            <person name="Jaros M."/>
            <person name="Krenek A."/>
            <person name="Repkova J."/>
        </authorList>
    </citation>
    <scope>NUCLEOTIDE SEQUENCE [LARGE SCALE GENOMIC DNA]</scope>
    <source>
        <strain evidence="2">cv. Tatra</strain>
        <tissue evidence="1">Young leaves</tissue>
    </source>
</reference>
<dbReference type="AlphaFoldDB" id="A0A2K3N9Z5"/>
<accession>A0A2K3N9Z5</accession>
<reference evidence="1 2" key="2">
    <citation type="journal article" date="2017" name="Front. Plant Sci.">
        <title>Gene Classification and Mining of Molecular Markers Useful in Red Clover (Trifolium pratense) Breeding.</title>
        <authorList>
            <person name="Istvanek J."/>
            <person name="Dluhosova J."/>
            <person name="Dluhos P."/>
            <person name="Patkova L."/>
            <person name="Nedelnik J."/>
            <person name="Repkova J."/>
        </authorList>
    </citation>
    <scope>NUCLEOTIDE SEQUENCE [LARGE SCALE GENOMIC DNA]</scope>
    <source>
        <strain evidence="2">cv. Tatra</strain>
        <tissue evidence="1">Young leaves</tissue>
    </source>
</reference>
<sequence>MILPHKVKLVANHAHASAVESPLYDDATIPWQRDVVLYDEGSRLLGSWMQGIFLDVRGGTHLG</sequence>
<proteinExistence type="predicted"/>
<protein>
    <submittedName>
        <fullName evidence="1">Uncharacterized protein</fullName>
    </submittedName>
</protein>
<organism evidence="1 2">
    <name type="scientific">Trifolium pratense</name>
    <name type="common">Red clover</name>
    <dbReference type="NCBI Taxonomy" id="57577"/>
    <lineage>
        <taxon>Eukaryota</taxon>
        <taxon>Viridiplantae</taxon>
        <taxon>Streptophyta</taxon>
        <taxon>Embryophyta</taxon>
        <taxon>Tracheophyta</taxon>
        <taxon>Spermatophyta</taxon>
        <taxon>Magnoliopsida</taxon>
        <taxon>eudicotyledons</taxon>
        <taxon>Gunneridae</taxon>
        <taxon>Pentapetalae</taxon>
        <taxon>rosids</taxon>
        <taxon>fabids</taxon>
        <taxon>Fabales</taxon>
        <taxon>Fabaceae</taxon>
        <taxon>Papilionoideae</taxon>
        <taxon>50 kb inversion clade</taxon>
        <taxon>NPAAA clade</taxon>
        <taxon>Hologalegina</taxon>
        <taxon>IRL clade</taxon>
        <taxon>Trifolieae</taxon>
        <taxon>Trifolium</taxon>
    </lineage>
</organism>